<evidence type="ECO:0000313" key="3">
    <source>
        <dbReference type="Proteomes" id="UP001489004"/>
    </source>
</evidence>
<gene>
    <name evidence="2" type="ORF">WJX72_010570</name>
</gene>
<comment type="caution">
    <text evidence="2">The sequence shown here is derived from an EMBL/GenBank/DDBJ whole genome shotgun (WGS) entry which is preliminary data.</text>
</comment>
<reference evidence="2 3" key="1">
    <citation type="journal article" date="2024" name="Nat. Commun.">
        <title>Phylogenomics reveals the evolutionary origins of lichenization in chlorophyte algae.</title>
        <authorList>
            <person name="Puginier C."/>
            <person name="Libourel C."/>
            <person name="Otte J."/>
            <person name="Skaloud P."/>
            <person name="Haon M."/>
            <person name="Grisel S."/>
            <person name="Petersen M."/>
            <person name="Berrin J.G."/>
            <person name="Delaux P.M."/>
            <person name="Dal Grande F."/>
            <person name="Keller J."/>
        </authorList>
    </citation>
    <scope>NUCLEOTIDE SEQUENCE [LARGE SCALE GENOMIC DNA]</scope>
    <source>
        <strain evidence="2 3">SAG 2043</strain>
    </source>
</reference>
<evidence type="ECO:0000256" key="1">
    <source>
        <dbReference type="SAM" id="MobiDB-lite"/>
    </source>
</evidence>
<organism evidence="2 3">
    <name type="scientific">[Myrmecia] bisecta</name>
    <dbReference type="NCBI Taxonomy" id="41462"/>
    <lineage>
        <taxon>Eukaryota</taxon>
        <taxon>Viridiplantae</taxon>
        <taxon>Chlorophyta</taxon>
        <taxon>core chlorophytes</taxon>
        <taxon>Trebouxiophyceae</taxon>
        <taxon>Trebouxiales</taxon>
        <taxon>Trebouxiaceae</taxon>
        <taxon>Myrmecia</taxon>
    </lineage>
</organism>
<dbReference type="Proteomes" id="UP001489004">
    <property type="component" value="Unassembled WGS sequence"/>
</dbReference>
<feature type="compositionally biased region" description="Low complexity" evidence="1">
    <location>
        <begin position="1"/>
        <end position="13"/>
    </location>
</feature>
<protein>
    <submittedName>
        <fullName evidence="2">Uncharacterized protein</fullName>
    </submittedName>
</protein>
<dbReference type="AlphaFoldDB" id="A0AAW1R9N6"/>
<proteinExistence type="predicted"/>
<keyword evidence="3" id="KW-1185">Reference proteome</keyword>
<sequence>MAATRSSRTNSSRKIGRITRSSKEQLKKPPCISRLMRARLARKFPHHSLRVIKGDLSGQLDQLNNSTIYLALQRHYVIVHVPAAASSWEFPRGVSTDAIAASINHKL</sequence>
<feature type="region of interest" description="Disordered" evidence="1">
    <location>
        <begin position="1"/>
        <end position="26"/>
    </location>
</feature>
<dbReference type="EMBL" id="JALJOR010000001">
    <property type="protein sequence ID" value="KAK9830248.1"/>
    <property type="molecule type" value="Genomic_DNA"/>
</dbReference>
<evidence type="ECO:0000313" key="2">
    <source>
        <dbReference type="EMBL" id="KAK9830248.1"/>
    </source>
</evidence>
<accession>A0AAW1R9N6</accession>
<name>A0AAW1R9N6_9CHLO</name>